<evidence type="ECO:0008006" key="4">
    <source>
        <dbReference type="Google" id="ProtNLM"/>
    </source>
</evidence>
<protein>
    <recommendedName>
        <fullName evidence="4">Secreted protein</fullName>
    </recommendedName>
</protein>
<feature type="non-terminal residue" evidence="2">
    <location>
        <position position="1"/>
    </location>
</feature>
<feature type="signal peptide" evidence="1">
    <location>
        <begin position="1"/>
        <end position="26"/>
    </location>
</feature>
<dbReference type="Proteomes" id="UP001328107">
    <property type="component" value="Unassembled WGS sequence"/>
</dbReference>
<organism evidence="2 3">
    <name type="scientific">Pristionchus mayeri</name>
    <dbReference type="NCBI Taxonomy" id="1317129"/>
    <lineage>
        <taxon>Eukaryota</taxon>
        <taxon>Metazoa</taxon>
        <taxon>Ecdysozoa</taxon>
        <taxon>Nematoda</taxon>
        <taxon>Chromadorea</taxon>
        <taxon>Rhabditida</taxon>
        <taxon>Rhabditina</taxon>
        <taxon>Diplogasteromorpha</taxon>
        <taxon>Diplogasteroidea</taxon>
        <taxon>Neodiplogasteridae</taxon>
        <taxon>Pristionchus</taxon>
    </lineage>
</organism>
<dbReference type="AlphaFoldDB" id="A0AAN5CII7"/>
<feature type="non-terminal residue" evidence="2">
    <location>
        <position position="90"/>
    </location>
</feature>
<accession>A0AAN5CII7</accession>
<feature type="chain" id="PRO_5042915629" description="Secreted protein" evidence="1">
    <location>
        <begin position="27"/>
        <end position="90"/>
    </location>
</feature>
<reference evidence="3" key="1">
    <citation type="submission" date="2022-10" db="EMBL/GenBank/DDBJ databases">
        <title>Genome assembly of Pristionchus species.</title>
        <authorList>
            <person name="Yoshida K."/>
            <person name="Sommer R.J."/>
        </authorList>
    </citation>
    <scope>NUCLEOTIDE SEQUENCE [LARGE SCALE GENOMIC DNA]</scope>
    <source>
        <strain evidence="3">RS5460</strain>
    </source>
</reference>
<evidence type="ECO:0000256" key="1">
    <source>
        <dbReference type="SAM" id="SignalP"/>
    </source>
</evidence>
<proteinExistence type="predicted"/>
<keyword evidence="1" id="KW-0732">Signal</keyword>
<keyword evidence="3" id="KW-1185">Reference proteome</keyword>
<gene>
    <name evidence="2" type="ORF">PMAYCL1PPCAC_15264</name>
</gene>
<name>A0AAN5CII7_9BILA</name>
<sequence>LALFFFAARMLLLLCYHCRRCFLVQSRPFLHFRISIKEEDASANEINNTSDREYHLPDVRHFESHQKRSKRWTDDVGYRRCEHRQRRQCA</sequence>
<evidence type="ECO:0000313" key="2">
    <source>
        <dbReference type="EMBL" id="GMR45069.1"/>
    </source>
</evidence>
<dbReference type="EMBL" id="BTRK01000004">
    <property type="protein sequence ID" value="GMR45069.1"/>
    <property type="molecule type" value="Genomic_DNA"/>
</dbReference>
<comment type="caution">
    <text evidence="2">The sequence shown here is derived from an EMBL/GenBank/DDBJ whole genome shotgun (WGS) entry which is preliminary data.</text>
</comment>
<evidence type="ECO:0000313" key="3">
    <source>
        <dbReference type="Proteomes" id="UP001328107"/>
    </source>
</evidence>